<accession>A0ACC0CDM2</accession>
<name>A0ACC0CDM2_CATRO</name>
<protein>
    <submittedName>
        <fullName evidence="1">Uncharacterized protein</fullName>
    </submittedName>
</protein>
<sequence>MMVTESKLLKHANEVYTIGAYRLSEEQFMKFLEYCQGLVVIPDKYILKRWTKDIDLNLGNNNVGDIGKIRKKDIVDYRSWRREMLRKFSYLISASELNINARECLEEGFRMMKDNITSEVGPCYVQRMKLALPTLKIQLEGAQKENVI</sequence>
<reference evidence="2" key="1">
    <citation type="journal article" date="2023" name="Nat. Plants">
        <title>Single-cell RNA sequencing provides a high-resolution roadmap for understanding the multicellular compartmentation of specialized metabolism.</title>
        <authorList>
            <person name="Sun S."/>
            <person name="Shen X."/>
            <person name="Li Y."/>
            <person name="Li Y."/>
            <person name="Wang S."/>
            <person name="Li R."/>
            <person name="Zhang H."/>
            <person name="Shen G."/>
            <person name="Guo B."/>
            <person name="Wei J."/>
            <person name="Xu J."/>
            <person name="St-Pierre B."/>
            <person name="Chen S."/>
            <person name="Sun C."/>
        </authorList>
    </citation>
    <scope>NUCLEOTIDE SEQUENCE [LARGE SCALE GENOMIC DNA]</scope>
</reference>
<dbReference type="EMBL" id="CM044701">
    <property type="protein sequence ID" value="KAI5683046.1"/>
    <property type="molecule type" value="Genomic_DNA"/>
</dbReference>
<keyword evidence="2" id="KW-1185">Reference proteome</keyword>
<evidence type="ECO:0000313" key="2">
    <source>
        <dbReference type="Proteomes" id="UP001060085"/>
    </source>
</evidence>
<evidence type="ECO:0000313" key="1">
    <source>
        <dbReference type="EMBL" id="KAI5683046.1"/>
    </source>
</evidence>
<comment type="caution">
    <text evidence="1">The sequence shown here is derived from an EMBL/GenBank/DDBJ whole genome shotgun (WGS) entry which is preliminary data.</text>
</comment>
<organism evidence="1 2">
    <name type="scientific">Catharanthus roseus</name>
    <name type="common">Madagascar periwinkle</name>
    <name type="synonym">Vinca rosea</name>
    <dbReference type="NCBI Taxonomy" id="4058"/>
    <lineage>
        <taxon>Eukaryota</taxon>
        <taxon>Viridiplantae</taxon>
        <taxon>Streptophyta</taxon>
        <taxon>Embryophyta</taxon>
        <taxon>Tracheophyta</taxon>
        <taxon>Spermatophyta</taxon>
        <taxon>Magnoliopsida</taxon>
        <taxon>eudicotyledons</taxon>
        <taxon>Gunneridae</taxon>
        <taxon>Pentapetalae</taxon>
        <taxon>asterids</taxon>
        <taxon>lamiids</taxon>
        <taxon>Gentianales</taxon>
        <taxon>Apocynaceae</taxon>
        <taxon>Rauvolfioideae</taxon>
        <taxon>Vinceae</taxon>
        <taxon>Catharanthinae</taxon>
        <taxon>Catharanthus</taxon>
    </lineage>
</organism>
<gene>
    <name evidence="1" type="ORF">M9H77_04274</name>
</gene>
<proteinExistence type="predicted"/>
<dbReference type="Proteomes" id="UP001060085">
    <property type="component" value="Linkage Group LG01"/>
</dbReference>